<protein>
    <recommendedName>
        <fullName evidence="4">DUF742 domain-containing protein</fullName>
    </recommendedName>
</protein>
<sequence>MLRSVWSSAIDHAPGSGTVRGVEPPGRGAHEGPRHGVATLPAVAGARVRRGGRALPMESLVTTTARARWGHGLDADPRRIVELAGRPVSLVEIGAALAVPLAVVRGIVGDLVDGGFLEVHAPPGGCPSASVLARLLDGLRVP</sequence>
<evidence type="ECO:0000313" key="2">
    <source>
        <dbReference type="EMBL" id="GAA5116919.1"/>
    </source>
</evidence>
<dbReference type="InterPro" id="IPR007995">
    <property type="entry name" value="DUF742"/>
</dbReference>
<evidence type="ECO:0000313" key="3">
    <source>
        <dbReference type="Proteomes" id="UP001500804"/>
    </source>
</evidence>
<name>A0ABP9NKG4_9PSEU</name>
<evidence type="ECO:0000256" key="1">
    <source>
        <dbReference type="SAM" id="MobiDB-lite"/>
    </source>
</evidence>
<feature type="region of interest" description="Disordered" evidence="1">
    <location>
        <begin position="13"/>
        <end position="35"/>
    </location>
</feature>
<gene>
    <name evidence="2" type="ORF">GCM10023320_18300</name>
</gene>
<evidence type="ECO:0008006" key="4">
    <source>
        <dbReference type="Google" id="ProtNLM"/>
    </source>
</evidence>
<dbReference type="PANTHER" id="PTHR36221">
    <property type="entry name" value="DUF742 DOMAIN-CONTAINING PROTEIN"/>
    <property type="match status" value="1"/>
</dbReference>
<dbReference type="PANTHER" id="PTHR36221:SF1">
    <property type="entry name" value="DUF742 DOMAIN-CONTAINING PROTEIN"/>
    <property type="match status" value="1"/>
</dbReference>
<dbReference type="Pfam" id="PF05331">
    <property type="entry name" value="DUF742"/>
    <property type="match status" value="1"/>
</dbReference>
<reference evidence="3" key="1">
    <citation type="journal article" date="2019" name="Int. J. Syst. Evol. Microbiol.">
        <title>The Global Catalogue of Microorganisms (GCM) 10K type strain sequencing project: providing services to taxonomists for standard genome sequencing and annotation.</title>
        <authorList>
            <consortium name="The Broad Institute Genomics Platform"/>
            <consortium name="The Broad Institute Genome Sequencing Center for Infectious Disease"/>
            <person name="Wu L."/>
            <person name="Ma J."/>
        </authorList>
    </citation>
    <scope>NUCLEOTIDE SEQUENCE [LARGE SCALE GENOMIC DNA]</scope>
    <source>
        <strain evidence="3">JCM 18302</strain>
    </source>
</reference>
<organism evidence="2 3">
    <name type="scientific">Pseudonocardia adelaidensis</name>
    <dbReference type="NCBI Taxonomy" id="648754"/>
    <lineage>
        <taxon>Bacteria</taxon>
        <taxon>Bacillati</taxon>
        <taxon>Actinomycetota</taxon>
        <taxon>Actinomycetes</taxon>
        <taxon>Pseudonocardiales</taxon>
        <taxon>Pseudonocardiaceae</taxon>
        <taxon>Pseudonocardia</taxon>
    </lineage>
</organism>
<proteinExistence type="predicted"/>
<comment type="caution">
    <text evidence="2">The sequence shown here is derived from an EMBL/GenBank/DDBJ whole genome shotgun (WGS) entry which is preliminary data.</text>
</comment>
<dbReference type="EMBL" id="BAABJO010000006">
    <property type="protein sequence ID" value="GAA5116919.1"/>
    <property type="molecule type" value="Genomic_DNA"/>
</dbReference>
<keyword evidence="3" id="KW-1185">Reference proteome</keyword>
<dbReference type="Proteomes" id="UP001500804">
    <property type="component" value="Unassembled WGS sequence"/>
</dbReference>
<accession>A0ABP9NKG4</accession>